<evidence type="ECO:0000313" key="2">
    <source>
        <dbReference type="Proteomes" id="UP001497516"/>
    </source>
</evidence>
<organism evidence="1 2">
    <name type="scientific">Linum trigynum</name>
    <dbReference type="NCBI Taxonomy" id="586398"/>
    <lineage>
        <taxon>Eukaryota</taxon>
        <taxon>Viridiplantae</taxon>
        <taxon>Streptophyta</taxon>
        <taxon>Embryophyta</taxon>
        <taxon>Tracheophyta</taxon>
        <taxon>Spermatophyta</taxon>
        <taxon>Magnoliopsida</taxon>
        <taxon>eudicotyledons</taxon>
        <taxon>Gunneridae</taxon>
        <taxon>Pentapetalae</taxon>
        <taxon>rosids</taxon>
        <taxon>fabids</taxon>
        <taxon>Malpighiales</taxon>
        <taxon>Linaceae</taxon>
        <taxon>Linum</taxon>
    </lineage>
</organism>
<dbReference type="EMBL" id="OZ034819">
    <property type="protein sequence ID" value="CAL1398513.1"/>
    <property type="molecule type" value="Genomic_DNA"/>
</dbReference>
<gene>
    <name evidence="1" type="ORF">LTRI10_LOCUS38744</name>
</gene>
<keyword evidence="2" id="KW-1185">Reference proteome</keyword>
<protein>
    <submittedName>
        <fullName evidence="1">Uncharacterized protein</fullName>
    </submittedName>
</protein>
<evidence type="ECO:0000313" key="1">
    <source>
        <dbReference type="EMBL" id="CAL1398513.1"/>
    </source>
</evidence>
<name>A0AAV2FLI2_9ROSI</name>
<dbReference type="Proteomes" id="UP001497516">
    <property type="component" value="Chromosome 6"/>
</dbReference>
<reference evidence="1 2" key="1">
    <citation type="submission" date="2024-04" db="EMBL/GenBank/DDBJ databases">
        <authorList>
            <person name="Fracassetti M."/>
        </authorList>
    </citation>
    <scope>NUCLEOTIDE SEQUENCE [LARGE SCALE GENOMIC DNA]</scope>
</reference>
<dbReference type="AlphaFoldDB" id="A0AAV2FLI2"/>
<accession>A0AAV2FLI2</accession>
<proteinExistence type="predicted"/>
<sequence>MTAMRNEVVFFLSGISPFEQNSKVQSPTKAIAQLSLTFVVKIPFHKQPTTKSYCLSPYSSIPTIGASINGCPFQTFRQHITDNTNRTEKRQLSGRKT</sequence>